<sequence length="91" mass="9644">MTDEPHMDETRPDQTVPTDDRPEPTGFGDLPLQPTGSGVADEQMAFEQRESGTPPEGTAGHGNTGVMTPPVPGGQPPVGATDQRDTRNTEF</sequence>
<dbReference type="EMBL" id="FOXP01000002">
    <property type="protein sequence ID" value="SFP46322.1"/>
    <property type="molecule type" value="Genomic_DNA"/>
</dbReference>
<dbReference type="Proteomes" id="UP000199586">
    <property type="component" value="Unassembled WGS sequence"/>
</dbReference>
<evidence type="ECO:0000313" key="2">
    <source>
        <dbReference type="EMBL" id="SFP46322.1"/>
    </source>
</evidence>
<feature type="compositionally biased region" description="Basic and acidic residues" evidence="1">
    <location>
        <begin position="82"/>
        <end position="91"/>
    </location>
</feature>
<evidence type="ECO:0000313" key="3">
    <source>
        <dbReference type="Proteomes" id="UP000199586"/>
    </source>
</evidence>
<proteinExistence type="predicted"/>
<accession>A0A1I5QJ98</accession>
<name>A0A1I5QJ98_9SPHN</name>
<reference evidence="2 3" key="1">
    <citation type="submission" date="2016-10" db="EMBL/GenBank/DDBJ databases">
        <authorList>
            <person name="de Groot N.N."/>
        </authorList>
    </citation>
    <scope>NUCLEOTIDE SEQUENCE [LARGE SCALE GENOMIC DNA]</scope>
    <source>
        <strain evidence="2 3">CGMCC 1.9113</strain>
    </source>
</reference>
<evidence type="ECO:0000256" key="1">
    <source>
        <dbReference type="SAM" id="MobiDB-lite"/>
    </source>
</evidence>
<dbReference type="RefSeq" id="WP_093331075.1">
    <property type="nucleotide sequence ID" value="NZ_FOXP01000002.1"/>
</dbReference>
<gene>
    <name evidence="2" type="ORF">SAMN04488241_10290</name>
</gene>
<keyword evidence="3" id="KW-1185">Reference proteome</keyword>
<feature type="compositionally biased region" description="Basic and acidic residues" evidence="1">
    <location>
        <begin position="1"/>
        <end position="23"/>
    </location>
</feature>
<organism evidence="2 3">
    <name type="scientific">Sphingomonas rubra</name>
    <dbReference type="NCBI Taxonomy" id="634430"/>
    <lineage>
        <taxon>Bacteria</taxon>
        <taxon>Pseudomonadati</taxon>
        <taxon>Pseudomonadota</taxon>
        <taxon>Alphaproteobacteria</taxon>
        <taxon>Sphingomonadales</taxon>
        <taxon>Sphingomonadaceae</taxon>
        <taxon>Sphingomonas</taxon>
    </lineage>
</organism>
<dbReference type="AlphaFoldDB" id="A0A1I5QJ98"/>
<feature type="region of interest" description="Disordered" evidence="1">
    <location>
        <begin position="1"/>
        <end position="91"/>
    </location>
</feature>
<protein>
    <submittedName>
        <fullName evidence="2">Uncharacterized protein</fullName>
    </submittedName>
</protein>
<dbReference type="OrthoDB" id="7584588at2"/>
<dbReference type="STRING" id="634430.SAMN04488241_10290"/>